<dbReference type="Proteomes" id="UP000034653">
    <property type="component" value="Unassembled WGS sequence"/>
</dbReference>
<evidence type="ECO:0000313" key="3">
    <source>
        <dbReference type="EMBL" id="KKU12345.1"/>
    </source>
</evidence>
<evidence type="ECO:0000313" key="4">
    <source>
        <dbReference type="Proteomes" id="UP000034653"/>
    </source>
</evidence>
<feature type="compositionally biased region" description="Low complexity" evidence="1">
    <location>
        <begin position="169"/>
        <end position="180"/>
    </location>
</feature>
<name>A0A0G1QUL3_9BACT</name>
<sequence>MEKSLPKFLQPLLKPKNALIALAILGVVIIGGTALLGQLGRGEGRIEKVEISGQGKSLIINENGIVEFHSGDDVYYQTLSPDRISALFAYIRKKVKNPNKNLNANDPNVFTVIVTIDGKTTTILIDINDQELQDILGLVEEGLPGEDSISQYFEDEEGVTPTPGPNATPTPTSAPGTQGPTPTPSYGFPPGVDTTQTQCSDWGSGVIGKAVISNTVCFKQ</sequence>
<feature type="region of interest" description="Disordered" evidence="1">
    <location>
        <begin position="155"/>
        <end position="196"/>
    </location>
</feature>
<comment type="caution">
    <text evidence="3">The sequence shown here is derived from an EMBL/GenBank/DDBJ whole genome shotgun (WGS) entry which is preliminary data.</text>
</comment>
<accession>A0A0G1QUL3</accession>
<organism evidence="3 4">
    <name type="scientific">Candidatus Woesebacteria bacterium GW2011_GWA1_45_8</name>
    <dbReference type="NCBI Taxonomy" id="1618559"/>
    <lineage>
        <taxon>Bacteria</taxon>
        <taxon>Candidatus Woeseibacteriota</taxon>
    </lineage>
</organism>
<evidence type="ECO:0000256" key="2">
    <source>
        <dbReference type="SAM" id="Phobius"/>
    </source>
</evidence>
<proteinExistence type="predicted"/>
<dbReference type="AlphaFoldDB" id="A0A0G1QUL3"/>
<feature type="transmembrane region" description="Helical" evidence="2">
    <location>
        <begin position="20"/>
        <end position="39"/>
    </location>
</feature>
<keyword evidence="2" id="KW-0812">Transmembrane</keyword>
<evidence type="ECO:0000256" key="1">
    <source>
        <dbReference type="SAM" id="MobiDB-lite"/>
    </source>
</evidence>
<reference evidence="3 4" key="1">
    <citation type="journal article" date="2015" name="Nature">
        <title>rRNA introns, odd ribosomes, and small enigmatic genomes across a large radiation of phyla.</title>
        <authorList>
            <person name="Brown C.T."/>
            <person name="Hug L.A."/>
            <person name="Thomas B.C."/>
            <person name="Sharon I."/>
            <person name="Castelle C.J."/>
            <person name="Singh A."/>
            <person name="Wilkins M.J."/>
            <person name="Williams K.H."/>
            <person name="Banfield J.F."/>
        </authorList>
    </citation>
    <scope>NUCLEOTIDE SEQUENCE [LARGE SCALE GENOMIC DNA]</scope>
</reference>
<gene>
    <name evidence="3" type="ORF">UX19_C0002G0052</name>
</gene>
<keyword evidence="2" id="KW-0472">Membrane</keyword>
<protein>
    <submittedName>
        <fullName evidence="3">Uncharacterized protein</fullName>
    </submittedName>
</protein>
<keyword evidence="2" id="KW-1133">Transmembrane helix</keyword>
<dbReference type="EMBL" id="LCLG01000002">
    <property type="protein sequence ID" value="KKU12345.1"/>
    <property type="molecule type" value="Genomic_DNA"/>
</dbReference>